<dbReference type="EMBL" id="LNQN01000001">
    <property type="protein sequence ID" value="KSU85610.1"/>
    <property type="molecule type" value="Genomic_DNA"/>
</dbReference>
<reference evidence="1 2" key="1">
    <citation type="journal article" date="2014" name="Antonie Van Leeuwenhoek">
        <title>Fictibacillus enclensis sp. nov., isolated from marine sediment.</title>
        <authorList>
            <person name="Dastager S.G."/>
            <person name="Mawlankar R."/>
            <person name="Srinivasan K."/>
            <person name="Tang S.K."/>
            <person name="Lee J.C."/>
            <person name="Ramana V.V."/>
            <person name="Shouche Y.S."/>
        </authorList>
    </citation>
    <scope>NUCLEOTIDE SEQUENCE [LARGE SCALE GENOMIC DNA]</scope>
    <source>
        <strain evidence="1 2">NIO-1003</strain>
    </source>
</reference>
<sequence length="72" mass="8173">MTLLKIKTKSLVLNKDLEYNEKLGLPVEVYCPLAHQTIAFGRIETLDDHFVVINSEKHAIADYFFFGCPCAV</sequence>
<organism evidence="1 2">
    <name type="scientific">Fictibacillus enclensis</name>
    <dbReference type="NCBI Taxonomy" id="1017270"/>
    <lineage>
        <taxon>Bacteria</taxon>
        <taxon>Bacillati</taxon>
        <taxon>Bacillota</taxon>
        <taxon>Bacilli</taxon>
        <taxon>Bacillales</taxon>
        <taxon>Fictibacillaceae</taxon>
        <taxon>Fictibacillus</taxon>
    </lineage>
</organism>
<dbReference type="RefSeq" id="WP_061970731.1">
    <property type="nucleotide sequence ID" value="NZ_CP126109.1"/>
</dbReference>
<evidence type="ECO:0000313" key="1">
    <source>
        <dbReference type="EMBL" id="KSU85610.1"/>
    </source>
</evidence>
<gene>
    <name evidence="1" type="ORF">AS030_08975</name>
</gene>
<comment type="caution">
    <text evidence="1">The sequence shown here is derived from an EMBL/GenBank/DDBJ whole genome shotgun (WGS) entry which is preliminary data.</text>
</comment>
<keyword evidence="2" id="KW-1185">Reference proteome</keyword>
<dbReference type="Proteomes" id="UP000054099">
    <property type="component" value="Unassembled WGS sequence"/>
</dbReference>
<evidence type="ECO:0000313" key="2">
    <source>
        <dbReference type="Proteomes" id="UP000054099"/>
    </source>
</evidence>
<accession>A0A0V8JF69</accession>
<dbReference type="OrthoDB" id="2885676at2"/>
<proteinExistence type="predicted"/>
<dbReference type="AlphaFoldDB" id="A0A0V8JF69"/>
<protein>
    <submittedName>
        <fullName evidence="1">Uncharacterized protein</fullName>
    </submittedName>
</protein>
<name>A0A0V8JF69_9BACL</name>